<proteinExistence type="predicted"/>
<feature type="non-terminal residue" evidence="2">
    <location>
        <position position="1"/>
    </location>
</feature>
<comment type="caution">
    <text evidence="2">The sequence shown here is derived from an EMBL/GenBank/DDBJ whole genome shotgun (WGS) entry which is preliminary data.</text>
</comment>
<dbReference type="EMBL" id="CAJNNV010018798">
    <property type="protein sequence ID" value="CAE8606201.1"/>
    <property type="molecule type" value="Genomic_DNA"/>
</dbReference>
<feature type="region of interest" description="Disordered" evidence="1">
    <location>
        <begin position="131"/>
        <end position="177"/>
    </location>
</feature>
<sequence>VSAIPNVFLAGEHQTRVLTLDLPLGGAAGDGLNVRFAAEGNDTGFESVSKELQKTVAAAESEEPDSKRARLRFGVTRWGLSAVDDQSNDERWSLTFQEIGGIASQPVPVSAVESWQGRILIDGNSVRLRTARQVGSPPGSCSSSNSNNKNNNGDLSAECSSSEQGAADDTEEDEDSAQQLTYTFGSEVLAALVYAEVDNLDGSNSSFGLQAVARAAAVLPRLPGIGHLLREQKLLPAPGTTGHK</sequence>
<accession>A0A813F430</accession>
<reference evidence="2" key="1">
    <citation type="submission" date="2021-02" db="EMBL/GenBank/DDBJ databases">
        <authorList>
            <person name="Dougan E. K."/>
            <person name="Rhodes N."/>
            <person name="Thang M."/>
            <person name="Chan C."/>
        </authorList>
    </citation>
    <scope>NUCLEOTIDE SEQUENCE</scope>
</reference>
<feature type="compositionally biased region" description="Acidic residues" evidence="1">
    <location>
        <begin position="166"/>
        <end position="176"/>
    </location>
</feature>
<dbReference type="AlphaFoldDB" id="A0A813F430"/>
<protein>
    <submittedName>
        <fullName evidence="2">Uncharacterized protein</fullName>
    </submittedName>
</protein>
<evidence type="ECO:0000256" key="1">
    <source>
        <dbReference type="SAM" id="MobiDB-lite"/>
    </source>
</evidence>
<feature type="non-terminal residue" evidence="2">
    <location>
        <position position="244"/>
    </location>
</feature>
<organism evidence="2 3">
    <name type="scientific">Polarella glacialis</name>
    <name type="common">Dinoflagellate</name>
    <dbReference type="NCBI Taxonomy" id="89957"/>
    <lineage>
        <taxon>Eukaryota</taxon>
        <taxon>Sar</taxon>
        <taxon>Alveolata</taxon>
        <taxon>Dinophyceae</taxon>
        <taxon>Suessiales</taxon>
        <taxon>Suessiaceae</taxon>
        <taxon>Polarella</taxon>
    </lineage>
</organism>
<dbReference type="Proteomes" id="UP000654075">
    <property type="component" value="Unassembled WGS sequence"/>
</dbReference>
<gene>
    <name evidence="2" type="ORF">PGLA1383_LOCUS24186</name>
</gene>
<feature type="compositionally biased region" description="Low complexity" evidence="1">
    <location>
        <begin position="135"/>
        <end position="153"/>
    </location>
</feature>
<evidence type="ECO:0000313" key="3">
    <source>
        <dbReference type="Proteomes" id="UP000654075"/>
    </source>
</evidence>
<keyword evidence="3" id="KW-1185">Reference proteome</keyword>
<evidence type="ECO:0000313" key="2">
    <source>
        <dbReference type="EMBL" id="CAE8606201.1"/>
    </source>
</evidence>
<name>A0A813F430_POLGL</name>